<dbReference type="GO" id="GO:0009277">
    <property type="term" value="C:fungal-type cell wall"/>
    <property type="evidence" value="ECO:0007669"/>
    <property type="project" value="TreeGrafter"/>
</dbReference>
<evidence type="ECO:0000256" key="6">
    <source>
        <dbReference type="ARBA" id="ARBA00022801"/>
    </source>
</evidence>
<dbReference type="PROSITE" id="PS00141">
    <property type="entry name" value="ASP_PROTEASE"/>
    <property type="match status" value="1"/>
</dbReference>
<dbReference type="PANTHER" id="PTHR47965">
    <property type="entry name" value="ASPARTYL PROTEASE-RELATED"/>
    <property type="match status" value="1"/>
</dbReference>
<evidence type="ECO:0000256" key="12">
    <source>
        <dbReference type="SAM" id="SignalP"/>
    </source>
</evidence>
<dbReference type="InterPro" id="IPR001461">
    <property type="entry name" value="Aspartic_peptidase_A1"/>
</dbReference>
<evidence type="ECO:0000256" key="8">
    <source>
        <dbReference type="ARBA" id="ARBA00023180"/>
    </source>
</evidence>
<feature type="signal peptide" evidence="12">
    <location>
        <begin position="1"/>
        <end position="21"/>
    </location>
</feature>
<gene>
    <name evidence="14" type="primary">KAFR0I01700</name>
    <name evidence="14" type="ORF">KAFR_0I01700</name>
</gene>
<evidence type="ECO:0000256" key="7">
    <source>
        <dbReference type="ARBA" id="ARBA00023145"/>
    </source>
</evidence>
<dbReference type="EMBL" id="HE650829">
    <property type="protein sequence ID" value="CCF59951.1"/>
    <property type="molecule type" value="Genomic_DNA"/>
</dbReference>
<dbReference type="Proteomes" id="UP000005220">
    <property type="component" value="Chromosome 9"/>
</dbReference>
<dbReference type="MEROPS" id="A01.030"/>
<keyword evidence="6 10" id="KW-0378">Hydrolase</keyword>
<keyword evidence="15" id="KW-1185">Reference proteome</keyword>
<dbReference type="InterPro" id="IPR021109">
    <property type="entry name" value="Peptidase_aspartic_dom_sf"/>
</dbReference>
<keyword evidence="4 12" id="KW-0732">Signal</keyword>
<feature type="active site" evidence="9">
    <location>
        <position position="91"/>
    </location>
</feature>
<protein>
    <recommendedName>
        <fullName evidence="13">Peptidase A1 domain-containing protein</fullName>
    </recommendedName>
</protein>
<name>H2B001_KAZAF</name>
<feature type="active site" evidence="9">
    <location>
        <position position="343"/>
    </location>
</feature>
<sequence length="552" mass="59315">MKALNLRAILATSVIASLTSALIVDKNVEQLSSNENKYLKLDFASETFEKSSRLPLQKRDTYATVNISAEFYYVVQLSVGTPGQNVTLLVDTCSSDIWVTSPDNPLCDGDIFYDNVEKTAKHVVVAAAEESTVSDGDSNGLLDGEPVSTTPFESSVIYPAEGLVDCGFFGTFNPNDSSTWSTNHTDFVITYSDNSTAEGVWGQDVLSIGGLDISGVPFAVANYTNSSLGVLGIGLPGSETTYLTNSYMYDNLPMVLKKSGVIDSAAYSLLLAAYNNYTSGLLFGAVDHSKYSGSLYTIPMINIYESRGYESPVEFDVTIYGLGISSTDSNTTIATMKTPALLDSGSTAIFFPTTLLNLAAEQLNATYSEEKGLYTIPYSPANISFVFDFGGFHINLPIRELCSVSYGEPEYILNIVAHNENRIVLGEAFLARAYVVFDFENYEISMGQSSYDYAEEDIEAIISTVPGAVKVASYSNSWSSFGSITSGGDIFTISSNAGKAVVTPTQSTTRSTQSAQSTTSSTSKSNNFGYSGISYGSHLLLASAPFVLTYLL</sequence>
<dbReference type="PANTHER" id="PTHR47965:SF12">
    <property type="entry name" value="ASPARTIC PROTEINASE 3-RELATED"/>
    <property type="match status" value="1"/>
</dbReference>
<dbReference type="GO" id="GO:0006508">
    <property type="term" value="P:proteolysis"/>
    <property type="evidence" value="ECO:0007669"/>
    <property type="project" value="UniProtKB-KW"/>
</dbReference>
<feature type="region of interest" description="Disordered" evidence="11">
    <location>
        <begin position="503"/>
        <end position="525"/>
    </location>
</feature>
<evidence type="ECO:0000256" key="3">
    <source>
        <dbReference type="ARBA" id="ARBA00022685"/>
    </source>
</evidence>
<dbReference type="CDD" id="cd05474">
    <property type="entry name" value="SAP_like"/>
    <property type="match status" value="1"/>
</dbReference>
<dbReference type="RefSeq" id="XP_003959086.1">
    <property type="nucleotide sequence ID" value="XM_003959037.1"/>
</dbReference>
<keyword evidence="2 10" id="KW-0645">Protease</keyword>
<evidence type="ECO:0000313" key="14">
    <source>
        <dbReference type="EMBL" id="CCF59951.1"/>
    </source>
</evidence>
<dbReference type="PRINTS" id="PR00792">
    <property type="entry name" value="PEPSIN"/>
</dbReference>
<evidence type="ECO:0000256" key="1">
    <source>
        <dbReference type="ARBA" id="ARBA00007447"/>
    </source>
</evidence>
<evidence type="ECO:0000256" key="5">
    <source>
        <dbReference type="ARBA" id="ARBA00022750"/>
    </source>
</evidence>
<evidence type="ECO:0000256" key="4">
    <source>
        <dbReference type="ARBA" id="ARBA00022729"/>
    </source>
</evidence>
<evidence type="ECO:0000256" key="11">
    <source>
        <dbReference type="SAM" id="MobiDB-lite"/>
    </source>
</evidence>
<dbReference type="FunCoup" id="H2B001">
    <property type="interactions" value="444"/>
</dbReference>
<dbReference type="Pfam" id="PF00026">
    <property type="entry name" value="Asp"/>
    <property type="match status" value="1"/>
</dbReference>
<feature type="chain" id="PRO_5003560050" description="Peptidase A1 domain-containing protein" evidence="12">
    <location>
        <begin position="22"/>
        <end position="552"/>
    </location>
</feature>
<dbReference type="InParanoid" id="H2B001"/>
<evidence type="ECO:0000256" key="9">
    <source>
        <dbReference type="PIRSR" id="PIRSR601461-1"/>
    </source>
</evidence>
<evidence type="ECO:0000256" key="10">
    <source>
        <dbReference type="RuleBase" id="RU000454"/>
    </source>
</evidence>
<dbReference type="eggNOG" id="KOG1339">
    <property type="taxonomic scope" value="Eukaryota"/>
</dbReference>
<dbReference type="InterPro" id="IPR033876">
    <property type="entry name" value="SAP-like"/>
</dbReference>
<reference evidence="14 15" key="1">
    <citation type="journal article" date="2011" name="Proc. Natl. Acad. Sci. U.S.A.">
        <title>Evolutionary erosion of yeast sex chromosomes by mating-type switching accidents.</title>
        <authorList>
            <person name="Gordon J.L."/>
            <person name="Armisen D."/>
            <person name="Proux-Wera E."/>
            <person name="Oheigeartaigh S.S."/>
            <person name="Byrne K.P."/>
            <person name="Wolfe K.H."/>
        </authorList>
    </citation>
    <scope>NUCLEOTIDE SEQUENCE [LARGE SCALE GENOMIC DNA]</scope>
    <source>
        <strain evidence="15">ATCC 22294 / BCRC 22015 / CBS 2517 / CECT 1963 / NBRC 1671 / NRRL Y-8276</strain>
    </source>
</reference>
<keyword evidence="3" id="KW-0165">Cleavage on pair of basic residues</keyword>
<dbReference type="SUPFAM" id="SSF50630">
    <property type="entry name" value="Acid proteases"/>
    <property type="match status" value="1"/>
</dbReference>
<keyword evidence="5 10" id="KW-0064">Aspartyl protease</keyword>
<dbReference type="GO" id="GO:0004190">
    <property type="term" value="F:aspartic-type endopeptidase activity"/>
    <property type="evidence" value="ECO:0007669"/>
    <property type="project" value="UniProtKB-KW"/>
</dbReference>
<accession>H2B001</accession>
<dbReference type="PROSITE" id="PS51767">
    <property type="entry name" value="PEPTIDASE_A1"/>
    <property type="match status" value="1"/>
</dbReference>
<organism evidence="14 15">
    <name type="scientific">Kazachstania africana (strain ATCC 22294 / BCRC 22015 / CBS 2517 / CECT 1963 / NBRC 1671 / NRRL Y-8276)</name>
    <name type="common">Yeast</name>
    <name type="synonym">Kluyveromyces africanus</name>
    <dbReference type="NCBI Taxonomy" id="1071382"/>
    <lineage>
        <taxon>Eukaryota</taxon>
        <taxon>Fungi</taxon>
        <taxon>Dikarya</taxon>
        <taxon>Ascomycota</taxon>
        <taxon>Saccharomycotina</taxon>
        <taxon>Saccharomycetes</taxon>
        <taxon>Saccharomycetales</taxon>
        <taxon>Saccharomycetaceae</taxon>
        <taxon>Kazachstania</taxon>
    </lineage>
</organism>
<proteinExistence type="inferred from homology"/>
<evidence type="ECO:0000256" key="2">
    <source>
        <dbReference type="ARBA" id="ARBA00022670"/>
    </source>
</evidence>
<dbReference type="KEGG" id="kaf:KAFR_0I01700"/>
<keyword evidence="8" id="KW-0325">Glycoprotein</keyword>
<dbReference type="Gene3D" id="2.40.70.10">
    <property type="entry name" value="Acid Proteases"/>
    <property type="match status" value="2"/>
</dbReference>
<dbReference type="InterPro" id="IPR001969">
    <property type="entry name" value="Aspartic_peptidase_AS"/>
</dbReference>
<dbReference type="OrthoDB" id="771136at2759"/>
<dbReference type="AlphaFoldDB" id="H2B001"/>
<dbReference type="GO" id="GO:0031505">
    <property type="term" value="P:fungal-type cell wall organization"/>
    <property type="evidence" value="ECO:0007669"/>
    <property type="project" value="TreeGrafter"/>
</dbReference>
<feature type="domain" description="Peptidase A1" evidence="13">
    <location>
        <begin position="73"/>
        <end position="447"/>
    </location>
</feature>
<keyword evidence="7" id="KW-0865">Zymogen</keyword>
<dbReference type="InterPro" id="IPR033121">
    <property type="entry name" value="PEPTIDASE_A1"/>
</dbReference>
<dbReference type="GO" id="GO:0005576">
    <property type="term" value="C:extracellular region"/>
    <property type="evidence" value="ECO:0007669"/>
    <property type="project" value="TreeGrafter"/>
</dbReference>
<dbReference type="GeneID" id="13883587"/>
<evidence type="ECO:0000313" key="15">
    <source>
        <dbReference type="Proteomes" id="UP000005220"/>
    </source>
</evidence>
<dbReference type="HOGENOM" id="CLU_013253_9_1_1"/>
<evidence type="ECO:0000259" key="13">
    <source>
        <dbReference type="PROSITE" id="PS51767"/>
    </source>
</evidence>
<comment type="similarity">
    <text evidence="1 10">Belongs to the peptidase A1 family.</text>
</comment>